<evidence type="ECO:0000256" key="3">
    <source>
        <dbReference type="ARBA" id="ARBA00022679"/>
    </source>
</evidence>
<dbReference type="InterPro" id="IPR022446">
    <property type="entry name" value="MeTrfrase_put"/>
</dbReference>
<dbReference type="InterPro" id="IPR050320">
    <property type="entry name" value="N5-glutamine_MTase"/>
</dbReference>
<name>A0ABP8W9K0_9ACTN</name>
<evidence type="ECO:0000256" key="4">
    <source>
        <dbReference type="ARBA" id="ARBA00022691"/>
    </source>
</evidence>
<dbReference type="SUPFAM" id="SSF53335">
    <property type="entry name" value="S-adenosyl-L-methionine-dependent methyltransferases"/>
    <property type="match status" value="1"/>
</dbReference>
<evidence type="ECO:0000259" key="6">
    <source>
        <dbReference type="Pfam" id="PF05175"/>
    </source>
</evidence>
<keyword evidence="3" id="KW-0808">Transferase</keyword>
<feature type="domain" description="Methyltransferase small" evidence="6">
    <location>
        <begin position="102"/>
        <end position="158"/>
    </location>
</feature>
<keyword evidence="4" id="KW-0949">S-adenosyl-L-methionine</keyword>
<comment type="catalytic activity">
    <reaction evidence="5">
        <text>L-glutaminyl-[peptide chain release factor] + S-adenosyl-L-methionine = N(5)-methyl-L-glutaminyl-[peptide chain release factor] + S-adenosyl-L-homocysteine + H(+)</text>
        <dbReference type="Rhea" id="RHEA:42896"/>
        <dbReference type="Rhea" id="RHEA-COMP:10271"/>
        <dbReference type="Rhea" id="RHEA-COMP:10272"/>
        <dbReference type="ChEBI" id="CHEBI:15378"/>
        <dbReference type="ChEBI" id="CHEBI:30011"/>
        <dbReference type="ChEBI" id="CHEBI:57856"/>
        <dbReference type="ChEBI" id="CHEBI:59789"/>
        <dbReference type="ChEBI" id="CHEBI:61891"/>
        <dbReference type="EC" id="2.1.1.297"/>
    </reaction>
</comment>
<evidence type="ECO:0000313" key="7">
    <source>
        <dbReference type="EMBL" id="GAA4684711.1"/>
    </source>
</evidence>
<gene>
    <name evidence="7" type="ORF">GCM10023226_22680</name>
</gene>
<dbReference type="PANTHER" id="PTHR18895:SF74">
    <property type="entry name" value="MTRF1L RELEASE FACTOR GLUTAMINE METHYLTRANSFERASE"/>
    <property type="match status" value="1"/>
</dbReference>
<dbReference type="InterPro" id="IPR004556">
    <property type="entry name" value="HemK-like"/>
</dbReference>
<dbReference type="NCBIfam" id="TIGR03704">
    <property type="entry name" value="PrmC_rel_meth"/>
    <property type="match status" value="1"/>
</dbReference>
<protein>
    <recommendedName>
        <fullName evidence="1">peptide chain release factor N(5)-glutamine methyltransferase</fullName>
        <ecNumber evidence="1">2.1.1.297</ecNumber>
    </recommendedName>
</protein>
<dbReference type="Pfam" id="PF05175">
    <property type="entry name" value="MTS"/>
    <property type="match status" value="1"/>
</dbReference>
<dbReference type="RefSeq" id="WP_345265811.1">
    <property type="nucleotide sequence ID" value="NZ_BAABIM010000002.1"/>
</dbReference>
<keyword evidence="8" id="KW-1185">Reference proteome</keyword>
<dbReference type="InterPro" id="IPR029063">
    <property type="entry name" value="SAM-dependent_MTases_sf"/>
</dbReference>
<keyword evidence="2" id="KW-0489">Methyltransferase</keyword>
<dbReference type="NCBIfam" id="TIGR00536">
    <property type="entry name" value="hemK_fam"/>
    <property type="match status" value="1"/>
</dbReference>
<evidence type="ECO:0000256" key="5">
    <source>
        <dbReference type="ARBA" id="ARBA00048391"/>
    </source>
</evidence>
<sequence>MGEVGGPGREQERTVAVLRAAGCVFAEEEAAALHAHEADGAARAALVRRRAAGEPLEHLLGWAELDGERVLVDAGVFVPRQRSRLLVRAAVAELRHAGHPRNAPVVVDLCCGSGALGALVQRRVPHAEVHAADLDPAAVACARRNLTPTRVHEGDLLAALPGGLRGRVRVLVVNAPYVPTTAIATMPPEARDHEPRLALDGGADGIAVQRRLAGDVAAWLAPDGVLLLETGRHQRAATTALLQAAGLAVDQLEDPEVDGFAVRAHAAPGRP</sequence>
<dbReference type="InterPro" id="IPR007848">
    <property type="entry name" value="Small_mtfrase_dom"/>
</dbReference>
<dbReference type="PANTHER" id="PTHR18895">
    <property type="entry name" value="HEMK METHYLTRANSFERASE"/>
    <property type="match status" value="1"/>
</dbReference>
<dbReference type="EC" id="2.1.1.297" evidence="1"/>
<dbReference type="Proteomes" id="UP001500621">
    <property type="component" value="Unassembled WGS sequence"/>
</dbReference>
<organism evidence="7 8">
    <name type="scientific">Nocardioides nanhaiensis</name>
    <dbReference type="NCBI Taxonomy" id="1476871"/>
    <lineage>
        <taxon>Bacteria</taxon>
        <taxon>Bacillati</taxon>
        <taxon>Actinomycetota</taxon>
        <taxon>Actinomycetes</taxon>
        <taxon>Propionibacteriales</taxon>
        <taxon>Nocardioidaceae</taxon>
        <taxon>Nocardioides</taxon>
    </lineage>
</organism>
<comment type="caution">
    <text evidence="7">The sequence shown here is derived from an EMBL/GenBank/DDBJ whole genome shotgun (WGS) entry which is preliminary data.</text>
</comment>
<accession>A0ABP8W9K0</accession>
<dbReference type="Gene3D" id="3.40.50.150">
    <property type="entry name" value="Vaccinia Virus protein VP39"/>
    <property type="match status" value="1"/>
</dbReference>
<dbReference type="EMBL" id="BAABIM010000002">
    <property type="protein sequence ID" value="GAA4684711.1"/>
    <property type="molecule type" value="Genomic_DNA"/>
</dbReference>
<evidence type="ECO:0000313" key="8">
    <source>
        <dbReference type="Proteomes" id="UP001500621"/>
    </source>
</evidence>
<evidence type="ECO:0000256" key="1">
    <source>
        <dbReference type="ARBA" id="ARBA00012771"/>
    </source>
</evidence>
<proteinExistence type="predicted"/>
<evidence type="ECO:0000256" key="2">
    <source>
        <dbReference type="ARBA" id="ARBA00022603"/>
    </source>
</evidence>
<dbReference type="CDD" id="cd02440">
    <property type="entry name" value="AdoMet_MTases"/>
    <property type="match status" value="1"/>
</dbReference>
<reference evidence="8" key="1">
    <citation type="journal article" date="2019" name="Int. J. Syst. Evol. Microbiol.">
        <title>The Global Catalogue of Microorganisms (GCM) 10K type strain sequencing project: providing services to taxonomists for standard genome sequencing and annotation.</title>
        <authorList>
            <consortium name="The Broad Institute Genomics Platform"/>
            <consortium name="The Broad Institute Genome Sequencing Center for Infectious Disease"/>
            <person name="Wu L."/>
            <person name="Ma J."/>
        </authorList>
    </citation>
    <scope>NUCLEOTIDE SEQUENCE [LARGE SCALE GENOMIC DNA]</scope>
    <source>
        <strain evidence="8">JCM 18127</strain>
    </source>
</reference>